<sequence length="509" mass="58644">MILLACVYNRDVTGFTFDFCLYLNFVTANIFTFILRISINSFADNKVPKKNWGYFNQYEYNIPSTTSSSCIQACWSKIESGKLYEGSMRNVNNLNCYCTVTQAGLTFQVSNAWETQNFLFSIFQPESATCSIGSNINFRVRISFYLESNDESTIYFIDNLSNPLTYSGRMIITSFVDLKRGYHQSITTERHNESKLYNLVKETYSGTLDSKFENFYSLIAKVGDMSVEDNHTEWAVMVYSNINSLWVALNPFVITRSVKTCRLILAVSNSTMNQSMYINFNMTTSADCVVDLENVTILMQHHLKLKFVEIIWDDLSINATSMINNINFDLIYVRKLYIDSFLKFAVIYETETSPSFIGRQLISVIATITSTQFSGDKFNKEYKKMIFIKALEQLRALTTTQIYPALTIKNSSKFENKTHVCVCTLIQNRQQSPCFQQEKLTGKIIFLPIQISEVLGYDPLTNLLYGKTFREHIVQLNIYSNNSVFIITQDKWLSILSSLNFQKNFKETI</sequence>
<organism evidence="1 2">
    <name type="scientific">Hydra vulgaris</name>
    <name type="common">Hydra</name>
    <name type="synonym">Hydra attenuata</name>
    <dbReference type="NCBI Taxonomy" id="6087"/>
    <lineage>
        <taxon>Eukaryota</taxon>
        <taxon>Metazoa</taxon>
        <taxon>Cnidaria</taxon>
        <taxon>Hydrozoa</taxon>
        <taxon>Hydroidolina</taxon>
        <taxon>Anthoathecata</taxon>
        <taxon>Aplanulata</taxon>
        <taxon>Hydridae</taxon>
        <taxon>Hydra</taxon>
    </lineage>
</organism>
<reference evidence="1" key="1">
    <citation type="submission" date="2025-05" db="UniProtKB">
        <authorList>
            <consortium name="RefSeq"/>
        </authorList>
    </citation>
    <scope>NUCLEOTIDE SEQUENCE [LARGE SCALE GENOMIC DNA]</scope>
</reference>
<reference evidence="2" key="2">
    <citation type="submission" date="2025-08" db="UniProtKB">
        <authorList>
            <consortium name="RefSeq"/>
        </authorList>
    </citation>
    <scope>IDENTIFICATION</scope>
</reference>
<proteinExistence type="predicted"/>
<accession>A0ABM4BFJ8</accession>
<keyword evidence="1" id="KW-1185">Reference proteome</keyword>
<evidence type="ECO:0000313" key="2">
    <source>
        <dbReference type="RefSeq" id="XP_065647747.1"/>
    </source>
</evidence>
<dbReference type="GeneID" id="136077103"/>
<evidence type="ECO:0000313" key="1">
    <source>
        <dbReference type="Proteomes" id="UP001652625"/>
    </source>
</evidence>
<dbReference type="Proteomes" id="UP001652625">
    <property type="component" value="Chromosome 02"/>
</dbReference>
<protein>
    <submittedName>
        <fullName evidence="2">Uncharacterized protein LOC136077103 isoform X1</fullName>
    </submittedName>
</protein>
<gene>
    <name evidence="2" type="primary">LOC136077103</name>
</gene>
<dbReference type="RefSeq" id="XP_065647747.1">
    <property type="nucleotide sequence ID" value="XM_065791675.1"/>
</dbReference>
<name>A0ABM4BFJ8_HYDVU</name>